<dbReference type="AlphaFoldDB" id="A0A0G1X1G8"/>
<accession>A0A0G1X1G8</accession>
<protein>
    <recommendedName>
        <fullName evidence="3">Nucleotidyl transferase AbiEii/AbiGii toxin family protein</fullName>
    </recommendedName>
</protein>
<proteinExistence type="predicted"/>
<reference evidence="1 2" key="1">
    <citation type="journal article" date="2015" name="Nature">
        <title>rRNA introns, odd ribosomes, and small enigmatic genomes across a large radiation of phyla.</title>
        <authorList>
            <person name="Brown C.T."/>
            <person name="Hug L.A."/>
            <person name="Thomas B.C."/>
            <person name="Sharon I."/>
            <person name="Castelle C.J."/>
            <person name="Singh A."/>
            <person name="Wilkins M.J."/>
            <person name="Williams K.H."/>
            <person name="Banfield J.F."/>
        </authorList>
    </citation>
    <scope>NUCLEOTIDE SEQUENCE [LARGE SCALE GENOMIC DNA]</scope>
</reference>
<dbReference type="Pfam" id="PF08843">
    <property type="entry name" value="AbiEii"/>
    <property type="match status" value="2"/>
</dbReference>
<gene>
    <name evidence="1" type="ORF">UY67_C0004G0028</name>
</gene>
<sequence>MHDEALSTITKAVWEKCGFLGNMYLAGGTSLALQIGHRRSVDLDFFSTMPIKKSLRSEIEKRFASVIPIVQSGDELTVMVDDVKLTALHYPFVLLYEKVKTPTVPLASVADIASMKAYTLGRRQSLKDYVDLHAILVRDIISLSSIIADAQKKYGDAFNDRLFCEQLLFTDDLENEPIDWIGESISKDDMKPLFKMKITEVFA</sequence>
<evidence type="ECO:0000313" key="2">
    <source>
        <dbReference type="Proteomes" id="UP000034273"/>
    </source>
</evidence>
<comment type="caution">
    <text evidence="1">The sequence shown here is derived from an EMBL/GenBank/DDBJ whole genome shotgun (WGS) entry which is preliminary data.</text>
</comment>
<evidence type="ECO:0000313" key="1">
    <source>
        <dbReference type="EMBL" id="KKW24710.1"/>
    </source>
</evidence>
<dbReference type="InterPro" id="IPR014942">
    <property type="entry name" value="AbiEii"/>
</dbReference>
<dbReference type="STRING" id="1618671.UY67_C0004G0028"/>
<dbReference type="Proteomes" id="UP000034273">
    <property type="component" value="Unassembled WGS sequence"/>
</dbReference>
<name>A0A0G1X1G8_9BACT</name>
<dbReference type="EMBL" id="LCQW01000004">
    <property type="protein sequence ID" value="KKW24710.1"/>
    <property type="molecule type" value="Genomic_DNA"/>
</dbReference>
<evidence type="ECO:0008006" key="3">
    <source>
        <dbReference type="Google" id="ProtNLM"/>
    </source>
</evidence>
<organism evidence="1 2">
    <name type="scientific">Candidatus Kaiserbacteria bacterium GW2011_GWA2_52_12</name>
    <dbReference type="NCBI Taxonomy" id="1618671"/>
    <lineage>
        <taxon>Bacteria</taxon>
        <taxon>Candidatus Kaiseribacteriota</taxon>
    </lineage>
</organism>